<feature type="domain" description="RanBD1" evidence="2">
    <location>
        <begin position="492"/>
        <end position="611"/>
    </location>
</feature>
<accession>A0A0L7LCD3</accession>
<dbReference type="AlphaFoldDB" id="A0A0L7LCD3"/>
<dbReference type="STRING" id="104452.A0A0L7LCD3"/>
<evidence type="ECO:0000313" key="4">
    <source>
        <dbReference type="Proteomes" id="UP000037510"/>
    </source>
</evidence>
<gene>
    <name evidence="3" type="ORF">OBRU01_11114</name>
</gene>
<name>A0A0L7LCD3_OPEBR</name>
<dbReference type="SMART" id="SM00160">
    <property type="entry name" value="RanBD"/>
    <property type="match status" value="1"/>
</dbReference>
<feature type="region of interest" description="Disordered" evidence="1">
    <location>
        <begin position="210"/>
        <end position="233"/>
    </location>
</feature>
<evidence type="ECO:0000313" key="3">
    <source>
        <dbReference type="EMBL" id="KOB73162.1"/>
    </source>
</evidence>
<reference evidence="3 4" key="1">
    <citation type="journal article" date="2015" name="Genome Biol. Evol.">
        <title>The genome of winter moth (Operophtera brumata) provides a genomic perspective on sexual dimorphism and phenology.</title>
        <authorList>
            <person name="Derks M.F."/>
            <person name="Smit S."/>
            <person name="Salis L."/>
            <person name="Schijlen E."/>
            <person name="Bossers A."/>
            <person name="Mateman C."/>
            <person name="Pijl A.S."/>
            <person name="de Ridder D."/>
            <person name="Groenen M.A."/>
            <person name="Visser M.E."/>
            <person name="Megens H.J."/>
        </authorList>
    </citation>
    <scope>NUCLEOTIDE SEQUENCE [LARGE SCALE GENOMIC DNA]</scope>
    <source>
        <strain evidence="3">WM2013NL</strain>
        <tissue evidence="3">Head and thorax</tissue>
    </source>
</reference>
<dbReference type="Gene3D" id="2.30.29.30">
    <property type="entry name" value="Pleckstrin-homology domain (PH domain)/Phosphotyrosine-binding domain (PTB)"/>
    <property type="match status" value="3"/>
</dbReference>
<feature type="region of interest" description="Disordered" evidence="1">
    <location>
        <begin position="674"/>
        <end position="722"/>
    </location>
</feature>
<dbReference type="PANTHER" id="PTHR23138">
    <property type="entry name" value="RAN BINDING PROTEIN"/>
    <property type="match status" value="1"/>
</dbReference>
<feature type="region of interest" description="Disordered" evidence="1">
    <location>
        <begin position="251"/>
        <end position="277"/>
    </location>
</feature>
<feature type="compositionally biased region" description="Acidic residues" evidence="1">
    <location>
        <begin position="699"/>
        <end position="721"/>
    </location>
</feature>
<dbReference type="Pfam" id="PF00638">
    <property type="entry name" value="Ran_BP1"/>
    <property type="match status" value="2"/>
</dbReference>
<dbReference type="SUPFAM" id="SSF50729">
    <property type="entry name" value="PH domain-like"/>
    <property type="match status" value="2"/>
</dbReference>
<dbReference type="PROSITE" id="PS50196">
    <property type="entry name" value="RANBD1"/>
    <property type="match status" value="2"/>
</dbReference>
<dbReference type="InterPro" id="IPR000156">
    <property type="entry name" value="Ran_bind_dom"/>
</dbReference>
<sequence length="849" mass="93065">MTVRVVMRREQVLKICLNHALTSDLVYNSKDEKTWLFAANDFSEGELALQKFCIRFSNKEIAMQFKNAIDNSVQGIPIDVEVEPNSTKSDKKIDDDVVFVSEIQANAEDKQKAIDLRLPENFYTYKNKEPCRGCRGCSDEDAKSDTQPPRTITVSEVAATLAKQNVTQPSLVTPMKTKLPIFQSPTNSVYGTPGNDKTFDTSLFRTPLGSIGSNTVSSTPSNSSSDGIDGNKENVLTKKSNIFCNLGEQRSIFGTPQRPPASFGAGDSQIPVSSKSSLLAPPKLSTLNASSENQAPEVKSIFSSTQAKPAFGEPSIFSGAGISSNKSIFGFAAEKPKNESSPEVKSIFGGNETSVNLFSGTPQGSLFGPGSLTSSNPPKPGASIFGSGGTSIFGSAPVTNTANSETNKFATIWAPIPSDQPVNELPLKLENNLSFAELLTGTDGPPGFEKKADFKWEGTGQQLFTSAQKKDSKNESGAADASDNVEEEFDPHYEPIVPLPDKIVVTTGEEDEEWKERGVGEIKILHHPGKNTYRLLLRREQVHKAVLNMLIHTDIDLLPMKNTETAWTFAGRNFAETATGPYEMLAVRFKNTDLANSFRDSLNQCVRKKEAPAATKKDETEVKETTSFGIAPLRLPKHLPANARADMMFSFKAQPAESSVKANEPWAAATQHALSTTVIKPNGGSKETTPPGGKQVDFQEPEEEQEEEDDEDDDENYEDHEYDQSEYYNEEEAYYTCEGKAVVQQGGEESHCQHATIQVVFDQDFYSPKILVMDSDTGEILADMLIHTDTEFLMNGDSCKWTGTDHTSNEAVDKTVTINFYESESAMQFYDSVETSKHATYTTNDPDPE</sequence>
<evidence type="ECO:0000259" key="2">
    <source>
        <dbReference type="PROSITE" id="PS50196"/>
    </source>
</evidence>
<organism evidence="3 4">
    <name type="scientific">Operophtera brumata</name>
    <name type="common">Winter moth</name>
    <name type="synonym">Phalaena brumata</name>
    <dbReference type="NCBI Taxonomy" id="104452"/>
    <lineage>
        <taxon>Eukaryota</taxon>
        <taxon>Metazoa</taxon>
        <taxon>Ecdysozoa</taxon>
        <taxon>Arthropoda</taxon>
        <taxon>Hexapoda</taxon>
        <taxon>Insecta</taxon>
        <taxon>Pterygota</taxon>
        <taxon>Neoptera</taxon>
        <taxon>Endopterygota</taxon>
        <taxon>Lepidoptera</taxon>
        <taxon>Glossata</taxon>
        <taxon>Ditrysia</taxon>
        <taxon>Geometroidea</taxon>
        <taxon>Geometridae</taxon>
        <taxon>Larentiinae</taxon>
        <taxon>Operophtera</taxon>
    </lineage>
</organism>
<dbReference type="GO" id="GO:0005737">
    <property type="term" value="C:cytoplasm"/>
    <property type="evidence" value="ECO:0007669"/>
    <property type="project" value="TreeGrafter"/>
</dbReference>
<feature type="compositionally biased region" description="Low complexity" evidence="1">
    <location>
        <begin position="213"/>
        <end position="225"/>
    </location>
</feature>
<dbReference type="InterPro" id="IPR011993">
    <property type="entry name" value="PH-like_dom_sf"/>
</dbReference>
<feature type="domain" description="RanBD1" evidence="2">
    <location>
        <begin position="1"/>
        <end position="74"/>
    </location>
</feature>
<dbReference type="GO" id="GO:0005643">
    <property type="term" value="C:nuclear pore"/>
    <property type="evidence" value="ECO:0007669"/>
    <property type="project" value="TreeGrafter"/>
</dbReference>
<feature type="region of interest" description="Disordered" evidence="1">
    <location>
        <begin position="464"/>
        <end position="487"/>
    </location>
</feature>
<dbReference type="GO" id="GO:0005096">
    <property type="term" value="F:GTPase activator activity"/>
    <property type="evidence" value="ECO:0007669"/>
    <property type="project" value="TreeGrafter"/>
</dbReference>
<dbReference type="PANTHER" id="PTHR23138:SF87">
    <property type="entry name" value="E3 SUMO-PROTEIN LIGASE RANBP2"/>
    <property type="match status" value="1"/>
</dbReference>
<keyword evidence="4" id="KW-1185">Reference proteome</keyword>
<comment type="caution">
    <text evidence="3">The sequence shown here is derived from an EMBL/GenBank/DDBJ whole genome shotgun (WGS) entry which is preliminary data.</text>
</comment>
<protein>
    <submittedName>
        <fullName evidence="3">Putative ran-binding protein</fullName>
    </submittedName>
</protein>
<dbReference type="InterPro" id="IPR045255">
    <property type="entry name" value="RanBP1-like"/>
</dbReference>
<dbReference type="Proteomes" id="UP000037510">
    <property type="component" value="Unassembled WGS sequence"/>
</dbReference>
<dbReference type="EMBL" id="JTDY01001685">
    <property type="protein sequence ID" value="KOB73162.1"/>
    <property type="molecule type" value="Genomic_DNA"/>
</dbReference>
<proteinExistence type="predicted"/>
<evidence type="ECO:0000256" key="1">
    <source>
        <dbReference type="SAM" id="MobiDB-lite"/>
    </source>
</evidence>